<evidence type="ECO:0000256" key="1">
    <source>
        <dbReference type="SAM" id="MobiDB-lite"/>
    </source>
</evidence>
<proteinExistence type="predicted"/>
<name>A0A7U2I866_PHANO</name>
<dbReference type="EMBL" id="CP069039">
    <property type="protein sequence ID" value="QRD04387.1"/>
    <property type="molecule type" value="Genomic_DNA"/>
</dbReference>
<organism evidence="2 3">
    <name type="scientific">Phaeosphaeria nodorum (strain SN15 / ATCC MYA-4574 / FGSC 10173)</name>
    <name type="common">Glume blotch fungus</name>
    <name type="synonym">Parastagonospora nodorum</name>
    <dbReference type="NCBI Taxonomy" id="321614"/>
    <lineage>
        <taxon>Eukaryota</taxon>
        <taxon>Fungi</taxon>
        <taxon>Dikarya</taxon>
        <taxon>Ascomycota</taxon>
        <taxon>Pezizomycotina</taxon>
        <taxon>Dothideomycetes</taxon>
        <taxon>Pleosporomycetidae</taxon>
        <taxon>Pleosporales</taxon>
        <taxon>Pleosporineae</taxon>
        <taxon>Phaeosphaeriaceae</taxon>
        <taxon>Parastagonospora</taxon>
    </lineage>
</organism>
<accession>A0A7U2I866</accession>
<feature type="region of interest" description="Disordered" evidence="1">
    <location>
        <begin position="104"/>
        <end position="125"/>
    </location>
</feature>
<dbReference type="VEuPathDB" id="FungiDB:JI435_421070"/>
<keyword evidence="3" id="KW-1185">Reference proteome</keyword>
<protein>
    <submittedName>
        <fullName evidence="2">Uncharacterized protein</fullName>
    </submittedName>
</protein>
<reference evidence="3" key="1">
    <citation type="journal article" date="2021" name="BMC Genomics">
        <title>Chromosome-level genome assembly and manually-curated proteome of model necrotroph Parastagonospora nodorum Sn15 reveals a genome-wide trove of candidate effector homologs, and redundancy of virulence-related functions within an accessory chromosome.</title>
        <authorList>
            <person name="Bertazzoni S."/>
            <person name="Jones D.A.B."/>
            <person name="Phan H.T."/>
            <person name="Tan K.-C."/>
            <person name="Hane J.K."/>
        </authorList>
    </citation>
    <scope>NUCLEOTIDE SEQUENCE [LARGE SCALE GENOMIC DNA]</scope>
    <source>
        <strain evidence="3">SN15 / ATCC MYA-4574 / FGSC 10173)</strain>
    </source>
</reference>
<evidence type="ECO:0000313" key="2">
    <source>
        <dbReference type="EMBL" id="QRD04387.1"/>
    </source>
</evidence>
<gene>
    <name evidence="2" type="ORF">JI435_421070</name>
</gene>
<sequence>MFEMCSSIVWSLWEIMAIHVQHKVGAVPRHDTAGNRALAHYRGTSVVQQLLPLPAHSRDPTRITYASIFSPSPSEERASATPVVARPALSSRTAAPWFQQGLWRSKKRRHHQESQTWTISKGRRL</sequence>
<dbReference type="AlphaFoldDB" id="A0A7U2I866"/>
<evidence type="ECO:0000313" key="3">
    <source>
        <dbReference type="Proteomes" id="UP000663193"/>
    </source>
</evidence>
<dbReference type="Proteomes" id="UP000663193">
    <property type="component" value="Chromosome 17"/>
</dbReference>